<dbReference type="Gene3D" id="3.30.450.70">
    <property type="match status" value="1"/>
</dbReference>
<dbReference type="EMBL" id="CABVLU010000004">
    <property type="protein sequence ID" value="VVT57062.1"/>
    <property type="molecule type" value="Genomic_DNA"/>
</dbReference>
<gene>
    <name evidence="1" type="ORF">SAPINGB_P005515</name>
</gene>
<dbReference type="OrthoDB" id="18320at2759"/>
<protein>
    <recommendedName>
        <fullName evidence="3">Sedlin</fullName>
    </recommendedName>
</protein>
<dbReference type="AlphaFoldDB" id="A0A5E8C0Z3"/>
<dbReference type="GeneID" id="43584329"/>
<dbReference type="GO" id="GO:0006888">
    <property type="term" value="P:endoplasmic reticulum to Golgi vesicle-mediated transport"/>
    <property type="evidence" value="ECO:0007669"/>
    <property type="project" value="InterPro"/>
</dbReference>
<dbReference type="Pfam" id="PF04628">
    <property type="entry name" value="Sedlin_N"/>
    <property type="match status" value="1"/>
</dbReference>
<evidence type="ECO:0008006" key="3">
    <source>
        <dbReference type="Google" id="ProtNLM"/>
    </source>
</evidence>
<dbReference type="RefSeq" id="XP_031856120.1">
    <property type="nucleotide sequence ID" value="XM_032000229.1"/>
</dbReference>
<reference evidence="1 2" key="1">
    <citation type="submission" date="2019-09" db="EMBL/GenBank/DDBJ databases">
        <authorList>
            <person name="Brejova B."/>
        </authorList>
    </citation>
    <scope>NUCLEOTIDE SEQUENCE [LARGE SCALE GENOMIC DNA]</scope>
</reference>
<dbReference type="InterPro" id="IPR011012">
    <property type="entry name" value="Longin-like_dom_sf"/>
</dbReference>
<dbReference type="SUPFAM" id="SSF64356">
    <property type="entry name" value="SNARE-like"/>
    <property type="match status" value="1"/>
</dbReference>
<evidence type="ECO:0000313" key="1">
    <source>
        <dbReference type="EMBL" id="VVT57062.1"/>
    </source>
</evidence>
<evidence type="ECO:0000313" key="2">
    <source>
        <dbReference type="Proteomes" id="UP000398389"/>
    </source>
</evidence>
<dbReference type="PANTHER" id="PTHR12403">
    <property type="entry name" value="TRAFFICKING PROTEIN PARTICLE COMPLEX SUBUNIT 2"/>
    <property type="match status" value="1"/>
</dbReference>
<proteinExistence type="predicted"/>
<organism evidence="1 2">
    <name type="scientific">Magnusiomyces paraingens</name>
    <dbReference type="NCBI Taxonomy" id="2606893"/>
    <lineage>
        <taxon>Eukaryota</taxon>
        <taxon>Fungi</taxon>
        <taxon>Dikarya</taxon>
        <taxon>Ascomycota</taxon>
        <taxon>Saccharomycotina</taxon>
        <taxon>Dipodascomycetes</taxon>
        <taxon>Dipodascales</taxon>
        <taxon>Dipodascaceae</taxon>
        <taxon>Magnusiomyces</taxon>
    </lineage>
</organism>
<name>A0A5E8C0Z3_9ASCO</name>
<keyword evidence="2" id="KW-1185">Reference proteome</keyword>
<sequence length="158" mass="17545">MPVIIRFVSVIGSNNSPLYIRGFNLTGEEEDGLTADLTTNKELLQYHFLSHMALDYVVSQLSHTESTKDYALLLVHSGIAVFGSLTNTGIKILIGIDAQESVRADLRTTMRLLNRAYISYICNPFKESKGQQQITSKAFNNQVRNIVNAWNSAAAGFM</sequence>
<dbReference type="InterPro" id="IPR006722">
    <property type="entry name" value="Sedlin"/>
</dbReference>
<dbReference type="GO" id="GO:0005737">
    <property type="term" value="C:cytoplasm"/>
    <property type="evidence" value="ECO:0007669"/>
    <property type="project" value="GOC"/>
</dbReference>
<accession>A0A5E8C0Z3</accession>
<dbReference type="Proteomes" id="UP000398389">
    <property type="component" value="Unassembled WGS sequence"/>
</dbReference>